<feature type="transmembrane region" description="Helical" evidence="1">
    <location>
        <begin position="59"/>
        <end position="84"/>
    </location>
</feature>
<dbReference type="AlphaFoldDB" id="A0A8J8M7S3"/>
<reference evidence="2 3" key="1">
    <citation type="submission" date="2020-07" db="EMBL/GenBank/DDBJ databases">
        <title>Vallitalea guaymasensis genome.</title>
        <authorList>
            <person name="Postec A."/>
        </authorList>
    </citation>
    <scope>NUCLEOTIDE SEQUENCE [LARGE SCALE GENOMIC DNA]</scope>
    <source>
        <strain evidence="2 3">Ra1766G1</strain>
    </source>
</reference>
<dbReference type="KEGG" id="vgu:HYG85_02730"/>
<evidence type="ECO:0000313" key="2">
    <source>
        <dbReference type="EMBL" id="QUH27886.1"/>
    </source>
</evidence>
<sequence>MTTFQDILKDGIFENTTSISALSIGVTLFLAFAIGIFIFQVYKKTYQSVVYTKSFNISLVMMTMVTALVILAVTANVVLSLGMVGALSIVRFRSAIKDPMDIVFMFWAIAAGIITGAGFYLLAIVGSLVVGIVIYMLTKSVKQESPYLLLINFSETMAEQQIIDKIKATVTKYFIKSKTIDGDGTELTVELRIKDGETDLINELQRVESVSNAILVSNNEFSS</sequence>
<dbReference type="EMBL" id="CP058561">
    <property type="protein sequence ID" value="QUH27886.1"/>
    <property type="molecule type" value="Genomic_DNA"/>
</dbReference>
<keyword evidence="1" id="KW-1133">Transmembrane helix</keyword>
<dbReference type="Proteomes" id="UP000677305">
    <property type="component" value="Chromosome"/>
</dbReference>
<evidence type="ECO:0000313" key="3">
    <source>
        <dbReference type="Proteomes" id="UP000677305"/>
    </source>
</evidence>
<protein>
    <submittedName>
        <fullName evidence="2">DUF4956 domain-containing protein</fullName>
    </submittedName>
</protein>
<dbReference type="Pfam" id="PF16316">
    <property type="entry name" value="DUF4956"/>
    <property type="match status" value="1"/>
</dbReference>
<gene>
    <name evidence="2" type="ORF">HYG85_02730</name>
</gene>
<proteinExistence type="predicted"/>
<feature type="transmembrane region" description="Helical" evidence="1">
    <location>
        <begin position="104"/>
        <end position="137"/>
    </location>
</feature>
<keyword evidence="1" id="KW-0812">Transmembrane</keyword>
<organism evidence="2 3">
    <name type="scientific">Vallitalea guaymasensis</name>
    <dbReference type="NCBI Taxonomy" id="1185412"/>
    <lineage>
        <taxon>Bacteria</taxon>
        <taxon>Bacillati</taxon>
        <taxon>Bacillota</taxon>
        <taxon>Clostridia</taxon>
        <taxon>Lachnospirales</taxon>
        <taxon>Vallitaleaceae</taxon>
        <taxon>Vallitalea</taxon>
    </lineage>
</organism>
<feature type="transmembrane region" description="Helical" evidence="1">
    <location>
        <begin position="20"/>
        <end position="39"/>
    </location>
</feature>
<dbReference type="InterPro" id="IPR032531">
    <property type="entry name" value="DUF4956"/>
</dbReference>
<keyword evidence="3" id="KW-1185">Reference proteome</keyword>
<dbReference type="RefSeq" id="WP_113671556.1">
    <property type="nucleotide sequence ID" value="NZ_CAJXUH010000014.1"/>
</dbReference>
<keyword evidence="1" id="KW-0472">Membrane</keyword>
<evidence type="ECO:0000256" key="1">
    <source>
        <dbReference type="SAM" id="Phobius"/>
    </source>
</evidence>
<accession>A0A8J8M7S3</accession>
<dbReference type="OrthoDB" id="9803265at2"/>
<name>A0A8J8M7S3_9FIRM</name>